<dbReference type="KEGG" id="crg:105323398"/>
<dbReference type="SUPFAM" id="SSF52402">
    <property type="entry name" value="Adenine nucleotide alpha hydrolases-like"/>
    <property type="match status" value="1"/>
</dbReference>
<dbReference type="EnsemblMetazoa" id="G29866.8">
    <property type="protein sequence ID" value="G29866.8:cds"/>
    <property type="gene ID" value="G29866"/>
</dbReference>
<dbReference type="Pfam" id="PF00582">
    <property type="entry name" value="Usp"/>
    <property type="match status" value="1"/>
</dbReference>
<dbReference type="EnsemblMetazoa" id="G29866.7">
    <property type="protein sequence ID" value="G29866.7:cds"/>
    <property type="gene ID" value="G29866"/>
</dbReference>
<evidence type="ECO:0000313" key="3">
    <source>
        <dbReference type="Proteomes" id="UP000005408"/>
    </source>
</evidence>
<name>A0A8W8LSZ5_MAGGI</name>
<dbReference type="EnsemblMetazoa" id="G29866.14">
    <property type="protein sequence ID" value="G29866.14:cds"/>
    <property type="gene ID" value="G29866"/>
</dbReference>
<dbReference type="RefSeq" id="XP_034307164.1">
    <property type="nucleotide sequence ID" value="XM_034451273.2"/>
</dbReference>
<dbReference type="OMA" id="ANANCPV"/>
<dbReference type="PANTHER" id="PTHR46989:SF3">
    <property type="entry name" value="USPA DOMAIN-CONTAINING PROTEIN"/>
    <property type="match status" value="1"/>
</dbReference>
<dbReference type="EnsemblMetazoa" id="G29832.7">
    <property type="protein sequence ID" value="G29832.7:cds"/>
    <property type="gene ID" value="G29832"/>
</dbReference>
<sequence length="186" mass="20950">MLKFAYGHKSHSSDVRVPSYGDLTETFPPRTVMVAMDGSEDSRFAFHWYVQNIHRPGDRVVIVFAVEFHSEHDSRWLFSFTESVEEKVGGSLDKERARHLETVKKFSKLLENSKILGEVNAIDSKSPGEGIVQAAKEIHASFIVTGTRGLGKVRRTILGSVSDYILRHAPMPVVVCRYVEKKGCEK</sequence>
<proteinExistence type="predicted"/>
<dbReference type="InterPro" id="IPR006015">
    <property type="entry name" value="Universal_stress_UspA"/>
</dbReference>
<dbReference type="EnsemblMetazoa" id="G29866.2">
    <property type="protein sequence ID" value="G29866.2:cds"/>
    <property type="gene ID" value="G29866"/>
</dbReference>
<dbReference type="CDD" id="cd23659">
    <property type="entry name" value="USP_At3g01520-like"/>
    <property type="match status" value="1"/>
</dbReference>
<feature type="domain" description="UspA" evidence="1">
    <location>
        <begin position="30"/>
        <end position="177"/>
    </location>
</feature>
<dbReference type="InterPro" id="IPR014729">
    <property type="entry name" value="Rossmann-like_a/b/a_fold"/>
</dbReference>
<dbReference type="PRINTS" id="PR01438">
    <property type="entry name" value="UNVRSLSTRESS"/>
</dbReference>
<evidence type="ECO:0000259" key="1">
    <source>
        <dbReference type="Pfam" id="PF00582"/>
    </source>
</evidence>
<dbReference type="OrthoDB" id="843225at2759"/>
<organism evidence="2 3">
    <name type="scientific">Magallana gigas</name>
    <name type="common">Pacific oyster</name>
    <name type="synonym">Crassostrea gigas</name>
    <dbReference type="NCBI Taxonomy" id="29159"/>
    <lineage>
        <taxon>Eukaryota</taxon>
        <taxon>Metazoa</taxon>
        <taxon>Spiralia</taxon>
        <taxon>Lophotrochozoa</taxon>
        <taxon>Mollusca</taxon>
        <taxon>Bivalvia</taxon>
        <taxon>Autobranchia</taxon>
        <taxon>Pteriomorphia</taxon>
        <taxon>Ostreida</taxon>
        <taxon>Ostreoidea</taxon>
        <taxon>Ostreidae</taxon>
        <taxon>Magallana</taxon>
    </lineage>
</organism>
<reference evidence="2" key="1">
    <citation type="submission" date="2022-08" db="UniProtKB">
        <authorList>
            <consortium name="EnsemblMetazoa"/>
        </authorList>
    </citation>
    <scope>IDENTIFICATION</scope>
    <source>
        <strain evidence="2">05x7-T-G4-1.051#20</strain>
    </source>
</reference>
<dbReference type="Proteomes" id="UP000005408">
    <property type="component" value="Unassembled WGS sequence"/>
</dbReference>
<dbReference type="GeneID" id="105323398"/>
<evidence type="ECO:0000313" key="2">
    <source>
        <dbReference type="EnsemblMetazoa" id="G29866.7:cds"/>
    </source>
</evidence>
<dbReference type="EnsemblMetazoa" id="G29866.13">
    <property type="protein sequence ID" value="G29866.13:cds"/>
    <property type="gene ID" value="G29866"/>
</dbReference>
<dbReference type="Gene3D" id="3.40.50.620">
    <property type="entry name" value="HUPs"/>
    <property type="match status" value="1"/>
</dbReference>
<dbReference type="AlphaFoldDB" id="A0A8W8LSZ5"/>
<dbReference type="EnsemblMetazoa" id="G29832.8">
    <property type="protein sequence ID" value="G29832.8:cds"/>
    <property type="gene ID" value="G29832"/>
</dbReference>
<dbReference type="EnsemblMetazoa" id="G29866.15">
    <property type="protein sequence ID" value="G29866.15:cds"/>
    <property type="gene ID" value="G29866"/>
</dbReference>
<dbReference type="EnsemblMetazoa" id="G29866.11">
    <property type="protein sequence ID" value="G29866.11:cds"/>
    <property type="gene ID" value="G29866"/>
</dbReference>
<accession>A0A8W8LSZ5</accession>
<dbReference type="PANTHER" id="PTHR46989">
    <property type="entry name" value="USP DOMAIN-CONTAINING PROTEIN"/>
    <property type="match status" value="1"/>
</dbReference>
<keyword evidence="3" id="KW-1185">Reference proteome</keyword>
<protein>
    <recommendedName>
        <fullName evidence="1">UspA domain-containing protein</fullName>
    </recommendedName>
</protein>
<dbReference type="InterPro" id="IPR006016">
    <property type="entry name" value="UspA"/>
</dbReference>